<evidence type="ECO:0000313" key="3">
    <source>
        <dbReference type="Proteomes" id="UP000219947"/>
    </source>
</evidence>
<reference evidence="2" key="1">
    <citation type="submission" date="2017-10" db="EMBL/GenBank/DDBJ databases">
        <title>Kefir isolates.</title>
        <authorList>
            <person name="Kim Y."/>
            <person name="Blasche S."/>
        </authorList>
    </citation>
    <scope>NUCLEOTIDE SEQUENCE [LARGE SCALE GENOMIC DNA]</scope>
    <source>
        <strain evidence="2">OG2-2</strain>
    </source>
</reference>
<proteinExistence type="predicted"/>
<dbReference type="AlphaFoldDB" id="A0A2A8D6V5"/>
<sequence length="185" mass="20678">MPRIDNSHAAPGSGTSSQVEAEYPERFRVRLAGRIDQVWIPAVHDKPLYQAELIVAKSKPLQWASPLALIGMPIVEPPGEDFDDEQEDSQNAETIMSDGDQQQSVLGKNPMTESLEVRFPSRPPFSVGERVTLIWHGQRVVPGLLAGCLLRCSGVISTHTYPPVMYNPRYEIVPQYFLDKDPRRG</sequence>
<keyword evidence="3" id="KW-1185">Reference proteome</keyword>
<name>A0A2A8D6V5_9MICC</name>
<comment type="caution">
    <text evidence="2">The sequence shown here is derived from an EMBL/GenBank/DDBJ whole genome shotgun (WGS) entry which is preliminary data.</text>
</comment>
<accession>A0A2A8D6V5</accession>
<protein>
    <submittedName>
        <fullName evidence="2">Asparaginase</fullName>
    </submittedName>
</protein>
<evidence type="ECO:0000256" key="1">
    <source>
        <dbReference type="SAM" id="MobiDB-lite"/>
    </source>
</evidence>
<dbReference type="EMBL" id="PDEV01000001">
    <property type="protein sequence ID" value="PEN16604.1"/>
    <property type="molecule type" value="Genomic_DNA"/>
</dbReference>
<organism evidence="2 3">
    <name type="scientific">Rothia dentocariosa</name>
    <dbReference type="NCBI Taxonomy" id="2047"/>
    <lineage>
        <taxon>Bacteria</taxon>
        <taxon>Bacillati</taxon>
        <taxon>Actinomycetota</taxon>
        <taxon>Actinomycetes</taxon>
        <taxon>Micrococcales</taxon>
        <taxon>Micrococcaceae</taxon>
        <taxon>Rothia</taxon>
    </lineage>
</organism>
<feature type="region of interest" description="Disordered" evidence="1">
    <location>
        <begin position="1"/>
        <end position="21"/>
    </location>
</feature>
<gene>
    <name evidence="2" type="ORF">CRM92_00735</name>
</gene>
<dbReference type="Proteomes" id="UP000219947">
    <property type="component" value="Unassembled WGS sequence"/>
</dbReference>
<dbReference type="RefSeq" id="WP_098042175.1">
    <property type="nucleotide sequence ID" value="NZ_PDEV01000001.1"/>
</dbReference>
<evidence type="ECO:0000313" key="2">
    <source>
        <dbReference type="EMBL" id="PEN16604.1"/>
    </source>
</evidence>